<dbReference type="PRINTS" id="PR00368">
    <property type="entry name" value="FADPNR"/>
</dbReference>
<dbReference type="RefSeq" id="WP_092080431.1">
    <property type="nucleotide sequence ID" value="NZ_FNAQ01000022.1"/>
</dbReference>
<keyword evidence="4" id="KW-0560">Oxidoreductase</keyword>
<evidence type="ECO:0000259" key="9">
    <source>
        <dbReference type="Pfam" id="PF07992"/>
    </source>
</evidence>
<dbReference type="Pfam" id="PF02852">
    <property type="entry name" value="Pyr_redox_dim"/>
    <property type="match status" value="1"/>
</dbReference>
<evidence type="ECO:0000259" key="8">
    <source>
        <dbReference type="Pfam" id="PF02852"/>
    </source>
</evidence>
<feature type="domain" description="Pyridine nucleotide-disulphide oxidoreductase dimerisation" evidence="8">
    <location>
        <begin position="360"/>
        <end position="467"/>
    </location>
</feature>
<dbReference type="SUPFAM" id="SSF51905">
    <property type="entry name" value="FAD/NAD(P)-binding domain"/>
    <property type="match status" value="1"/>
</dbReference>
<keyword evidence="2" id="KW-0285">Flavoprotein</keyword>
<reference evidence="11" key="1">
    <citation type="submission" date="2016-10" db="EMBL/GenBank/DDBJ databases">
        <authorList>
            <person name="Varghese N."/>
            <person name="Submissions S."/>
        </authorList>
    </citation>
    <scope>NUCLEOTIDE SEQUENCE [LARGE SCALE GENOMIC DNA]</scope>
    <source>
        <strain evidence="11">DSM 8987</strain>
    </source>
</reference>
<dbReference type="GO" id="GO:0006103">
    <property type="term" value="P:2-oxoglutarate metabolic process"/>
    <property type="evidence" value="ECO:0007669"/>
    <property type="project" value="TreeGrafter"/>
</dbReference>
<dbReference type="InterPro" id="IPR050151">
    <property type="entry name" value="Class-I_Pyr_Nuc-Dis_Oxidored"/>
</dbReference>
<feature type="binding site" evidence="7">
    <location>
        <position position="284"/>
    </location>
    <ligand>
        <name>NAD(+)</name>
        <dbReference type="ChEBI" id="CHEBI:57540"/>
    </ligand>
</feature>
<dbReference type="PIRSF" id="PIRSF000350">
    <property type="entry name" value="Mercury_reductase_MerA"/>
    <property type="match status" value="1"/>
</dbReference>
<organism evidence="10 11">
    <name type="scientific">Desulfuromonas thiophila</name>
    <dbReference type="NCBI Taxonomy" id="57664"/>
    <lineage>
        <taxon>Bacteria</taxon>
        <taxon>Pseudomonadati</taxon>
        <taxon>Thermodesulfobacteriota</taxon>
        <taxon>Desulfuromonadia</taxon>
        <taxon>Desulfuromonadales</taxon>
        <taxon>Desulfuromonadaceae</taxon>
        <taxon>Desulfuromonas</taxon>
    </lineage>
</organism>
<evidence type="ECO:0000256" key="4">
    <source>
        <dbReference type="ARBA" id="ARBA00023002"/>
    </source>
</evidence>
<dbReference type="InterPro" id="IPR004099">
    <property type="entry name" value="Pyr_nucl-diS_OxRdtase_dimer"/>
</dbReference>
<dbReference type="InterPro" id="IPR016156">
    <property type="entry name" value="FAD/NAD-linked_Rdtase_dimer_sf"/>
</dbReference>
<evidence type="ECO:0000313" key="10">
    <source>
        <dbReference type="EMBL" id="SDE64781.1"/>
    </source>
</evidence>
<dbReference type="Gene3D" id="3.30.390.30">
    <property type="match status" value="1"/>
</dbReference>
<evidence type="ECO:0000256" key="5">
    <source>
        <dbReference type="ARBA" id="ARBA00023027"/>
    </source>
</evidence>
<protein>
    <submittedName>
        <fullName evidence="10">Dihydrolipoamide dehydrogenase</fullName>
    </submittedName>
</protein>
<evidence type="ECO:0000256" key="2">
    <source>
        <dbReference type="ARBA" id="ARBA00022630"/>
    </source>
</evidence>
<dbReference type="GO" id="GO:0004148">
    <property type="term" value="F:dihydrolipoyl dehydrogenase (NADH) activity"/>
    <property type="evidence" value="ECO:0007669"/>
    <property type="project" value="TreeGrafter"/>
</dbReference>
<dbReference type="SUPFAM" id="SSF55424">
    <property type="entry name" value="FAD/NAD-linked reductases, dimerisation (C-terminal) domain"/>
    <property type="match status" value="1"/>
</dbReference>
<feature type="binding site" evidence="7">
    <location>
        <begin position="192"/>
        <end position="199"/>
    </location>
    <ligand>
        <name>NAD(+)</name>
        <dbReference type="ChEBI" id="CHEBI:57540"/>
    </ligand>
</feature>
<evidence type="ECO:0000256" key="6">
    <source>
        <dbReference type="PIRSR" id="PIRSR000350-2"/>
    </source>
</evidence>
<dbReference type="GO" id="GO:0045252">
    <property type="term" value="C:oxoglutarate dehydrogenase complex"/>
    <property type="evidence" value="ECO:0007669"/>
    <property type="project" value="TreeGrafter"/>
</dbReference>
<dbReference type="Gene3D" id="3.50.50.60">
    <property type="entry name" value="FAD/NAD(P)-binding domain"/>
    <property type="match status" value="2"/>
</dbReference>
<dbReference type="PRINTS" id="PR00411">
    <property type="entry name" value="PNDRDTASEI"/>
</dbReference>
<dbReference type="STRING" id="57664.SAMN05661003_1222"/>
<dbReference type="OrthoDB" id="9786429at2"/>
<name>A0A1G7EMB9_9BACT</name>
<dbReference type="PANTHER" id="PTHR22912:SF103">
    <property type="entry name" value="DEHYDROGENASE, PUTATIVE-RELATED"/>
    <property type="match status" value="1"/>
</dbReference>
<feature type="binding site" evidence="7">
    <location>
        <position position="324"/>
    </location>
    <ligand>
        <name>FAD</name>
        <dbReference type="ChEBI" id="CHEBI:57692"/>
    </ligand>
</feature>
<keyword evidence="5 7" id="KW-0520">NAD</keyword>
<sequence length="501" mass="55065">MTQHDDGIYDLCILGGGPGGFAGAMRAFDFGKRVCLVEGGEIGGAGVKWGALASKTLWELAKDYSTASKVDRGYRVAALSVSYAEVAATVEQAVKERQYQMLTQLESFSPQRWNGPGSITLMRGWATFNDGASVRVYQGQEHWQQVRARNFLIATGSRPRAYPGIQIDQQRIFDSNGIGSLKAFPKRLLIVGAGVVGCEYASIFAAFGQTQVHLVDHKERVIPYEDRDVSTFVEHSLRNAGVELHQQACLRDVRHLADSVEVILDYPEGRSEVLQVDAVLVSVGRRPNLEYLNLTAAGVAVGQNGYLETGVDCCAARNIYACGDVTCHPNLVNIAEMEARLAVRDMFGQRVHPLNYQNMSAIMFFNPAIATVGLSEESCQKKGLAYRVAWLDNALVARAIAMRATRGFTKIVVSDDEEMKILGMRAAGPQVANSVMAIAHFMDHDKGAIDVLRSVYPHPTISEATQECLRLLLGKSVYKPYAFPQWVKVRRWKPNGGYAPL</sequence>
<accession>A0A1G7EMB9</accession>
<dbReference type="FunFam" id="3.30.390.30:FF:000001">
    <property type="entry name" value="Dihydrolipoyl dehydrogenase"/>
    <property type="match status" value="1"/>
</dbReference>
<comment type="similarity">
    <text evidence="1">Belongs to the class-I pyridine nucleotide-disulfide oxidoreductase family.</text>
</comment>
<dbReference type="Proteomes" id="UP000243205">
    <property type="component" value="Unassembled WGS sequence"/>
</dbReference>
<dbReference type="InterPro" id="IPR001100">
    <property type="entry name" value="Pyr_nuc-diS_OxRdtase"/>
</dbReference>
<dbReference type="Pfam" id="PF07992">
    <property type="entry name" value="Pyr_redox_2"/>
    <property type="match status" value="1"/>
</dbReference>
<evidence type="ECO:0000256" key="7">
    <source>
        <dbReference type="PIRSR" id="PIRSR000350-3"/>
    </source>
</evidence>
<dbReference type="EMBL" id="FNAQ01000022">
    <property type="protein sequence ID" value="SDE64781.1"/>
    <property type="molecule type" value="Genomic_DNA"/>
</dbReference>
<feature type="domain" description="FAD/NAD(P)-binding" evidence="9">
    <location>
        <begin position="9"/>
        <end position="339"/>
    </location>
</feature>
<keyword evidence="3 7" id="KW-0274">FAD</keyword>
<dbReference type="InterPro" id="IPR023753">
    <property type="entry name" value="FAD/NAD-binding_dom"/>
</dbReference>
<comment type="cofactor">
    <cofactor evidence="7">
        <name>FAD</name>
        <dbReference type="ChEBI" id="CHEBI:57692"/>
    </cofactor>
    <text evidence="7">Binds 1 FAD per subunit.</text>
</comment>
<dbReference type="GO" id="GO:0050660">
    <property type="term" value="F:flavin adenine dinucleotide binding"/>
    <property type="evidence" value="ECO:0007669"/>
    <property type="project" value="TreeGrafter"/>
</dbReference>
<proteinExistence type="inferred from homology"/>
<feature type="binding site" evidence="7">
    <location>
        <position position="55"/>
    </location>
    <ligand>
        <name>FAD</name>
        <dbReference type="ChEBI" id="CHEBI:57692"/>
    </ligand>
</feature>
<dbReference type="PANTHER" id="PTHR22912">
    <property type="entry name" value="DISULFIDE OXIDOREDUCTASE"/>
    <property type="match status" value="1"/>
</dbReference>
<keyword evidence="7" id="KW-0547">Nucleotide-binding</keyword>
<gene>
    <name evidence="10" type="ORF">SAMN05661003_1222</name>
</gene>
<evidence type="ECO:0000256" key="1">
    <source>
        <dbReference type="ARBA" id="ARBA00007532"/>
    </source>
</evidence>
<keyword evidence="11" id="KW-1185">Reference proteome</keyword>
<dbReference type="InterPro" id="IPR036188">
    <property type="entry name" value="FAD/NAD-bd_sf"/>
</dbReference>
<evidence type="ECO:0000313" key="11">
    <source>
        <dbReference type="Proteomes" id="UP000243205"/>
    </source>
</evidence>
<feature type="binding site" evidence="7">
    <location>
        <begin position="155"/>
        <end position="157"/>
    </location>
    <ligand>
        <name>FAD</name>
        <dbReference type="ChEBI" id="CHEBI:57692"/>
    </ligand>
</feature>
<dbReference type="AlphaFoldDB" id="A0A1G7EMB9"/>
<feature type="active site" description="Proton acceptor" evidence="6">
    <location>
        <position position="458"/>
    </location>
</feature>
<evidence type="ECO:0000256" key="3">
    <source>
        <dbReference type="ARBA" id="ARBA00022827"/>
    </source>
</evidence>